<keyword evidence="3" id="KW-1185">Reference proteome</keyword>
<dbReference type="EMBL" id="FOPY01000010">
    <property type="protein sequence ID" value="SFH82029.1"/>
    <property type="molecule type" value="Genomic_DNA"/>
</dbReference>
<proteinExistence type="predicted"/>
<gene>
    <name evidence="2" type="ORF">SAMN04487959_11037</name>
</gene>
<accession>A0A1I3D641</accession>
<feature type="region of interest" description="Disordered" evidence="1">
    <location>
        <begin position="43"/>
        <end position="66"/>
    </location>
</feature>
<evidence type="ECO:0000256" key="1">
    <source>
        <dbReference type="SAM" id="MobiDB-lite"/>
    </source>
</evidence>
<name>A0A1I3D641_9GAMM</name>
<evidence type="ECO:0000313" key="2">
    <source>
        <dbReference type="EMBL" id="SFH82029.1"/>
    </source>
</evidence>
<evidence type="ECO:0000313" key="3">
    <source>
        <dbReference type="Proteomes" id="UP000199040"/>
    </source>
</evidence>
<dbReference type="Proteomes" id="UP000199040">
    <property type="component" value="Unassembled WGS sequence"/>
</dbReference>
<protein>
    <submittedName>
        <fullName evidence="2">Uncharacterized protein</fullName>
    </submittedName>
</protein>
<sequence>MKNVSDLPRTGIPSTLHLVVARRPEHGPVVFGKLTYLHVPSQANPSAPLQAARGDDDLMSMEPSSA</sequence>
<dbReference type="AlphaFoldDB" id="A0A1I3D641"/>
<organism evidence="2 3">
    <name type="scientific">Modicisalibacter xianhensis</name>
    <dbReference type="NCBI Taxonomy" id="442341"/>
    <lineage>
        <taxon>Bacteria</taxon>
        <taxon>Pseudomonadati</taxon>
        <taxon>Pseudomonadota</taxon>
        <taxon>Gammaproteobacteria</taxon>
        <taxon>Oceanospirillales</taxon>
        <taxon>Halomonadaceae</taxon>
        <taxon>Modicisalibacter</taxon>
    </lineage>
</organism>
<reference evidence="2 3" key="1">
    <citation type="submission" date="2016-10" db="EMBL/GenBank/DDBJ databases">
        <authorList>
            <person name="de Groot N.N."/>
        </authorList>
    </citation>
    <scope>NUCLEOTIDE SEQUENCE [LARGE SCALE GENOMIC DNA]</scope>
    <source>
        <strain evidence="2 3">CGMCC 1.6848</strain>
    </source>
</reference>